<dbReference type="PROSITE" id="PS50026">
    <property type="entry name" value="EGF_3"/>
    <property type="match status" value="1"/>
</dbReference>
<dbReference type="CDD" id="cd00054">
    <property type="entry name" value="EGF_CA"/>
    <property type="match status" value="1"/>
</dbReference>
<proteinExistence type="predicted"/>
<dbReference type="PROSITE" id="PS01186">
    <property type="entry name" value="EGF_2"/>
    <property type="match status" value="1"/>
</dbReference>
<reference evidence="3 4" key="1">
    <citation type="submission" date="2022-05" db="EMBL/GenBank/DDBJ databases">
        <title>Chromosome-level reference genomes for two strains of Caenorhabditis briggsae: an improved platform for comparative genomics.</title>
        <authorList>
            <person name="Stevens L."/>
            <person name="Andersen E.C."/>
        </authorList>
    </citation>
    <scope>NUCLEOTIDE SEQUENCE [LARGE SCALE GENOMIC DNA]</scope>
    <source>
        <strain evidence="3">QX1410_ONT</strain>
        <tissue evidence="3">Whole-organism</tissue>
    </source>
</reference>
<evidence type="ECO:0000259" key="2">
    <source>
        <dbReference type="PROSITE" id="PS50026"/>
    </source>
</evidence>
<comment type="caution">
    <text evidence="1">Lacks conserved residue(s) required for the propagation of feature annotation.</text>
</comment>
<keyword evidence="1" id="KW-0245">EGF-like domain</keyword>
<dbReference type="EMBL" id="CP090892">
    <property type="protein sequence ID" value="ULU04085.1"/>
    <property type="molecule type" value="Genomic_DNA"/>
</dbReference>
<name>A0AAE9ISZ7_CAEBR</name>
<feature type="disulfide bond" evidence="1">
    <location>
        <begin position="83"/>
        <end position="92"/>
    </location>
</feature>
<sequence>MEPTLVDSEDSNTRFDWHMRSPSTKVKDKRDMNWFFTRMSSPSWSALCCHMSTCWRTVNNCNSTVCGIHGACVSEMGHMWCDCKWGYTGDHCEEALEKK</sequence>
<evidence type="ECO:0000313" key="3">
    <source>
        <dbReference type="EMBL" id="ULU04085.1"/>
    </source>
</evidence>
<gene>
    <name evidence="3" type="ORF">L3Y34_017111</name>
</gene>
<accession>A0AAE9ISZ7</accession>
<keyword evidence="1" id="KW-1015">Disulfide bond</keyword>
<dbReference type="Proteomes" id="UP000827892">
    <property type="component" value="Chromosome II"/>
</dbReference>
<protein>
    <recommendedName>
        <fullName evidence="2">EGF-like domain-containing protein</fullName>
    </recommendedName>
</protein>
<dbReference type="AlphaFoldDB" id="A0AAE9ISZ7"/>
<dbReference type="Gene3D" id="2.10.25.10">
    <property type="entry name" value="Laminin"/>
    <property type="match status" value="1"/>
</dbReference>
<dbReference type="InterPro" id="IPR000742">
    <property type="entry name" value="EGF"/>
</dbReference>
<evidence type="ECO:0000313" key="4">
    <source>
        <dbReference type="Proteomes" id="UP000827892"/>
    </source>
</evidence>
<evidence type="ECO:0000256" key="1">
    <source>
        <dbReference type="PROSITE-ProRule" id="PRU00076"/>
    </source>
</evidence>
<dbReference type="SUPFAM" id="SSF57196">
    <property type="entry name" value="EGF/Laminin"/>
    <property type="match status" value="1"/>
</dbReference>
<organism evidence="3 4">
    <name type="scientific">Caenorhabditis briggsae</name>
    <dbReference type="NCBI Taxonomy" id="6238"/>
    <lineage>
        <taxon>Eukaryota</taxon>
        <taxon>Metazoa</taxon>
        <taxon>Ecdysozoa</taxon>
        <taxon>Nematoda</taxon>
        <taxon>Chromadorea</taxon>
        <taxon>Rhabditida</taxon>
        <taxon>Rhabditina</taxon>
        <taxon>Rhabditomorpha</taxon>
        <taxon>Rhabditoidea</taxon>
        <taxon>Rhabditidae</taxon>
        <taxon>Peloderinae</taxon>
        <taxon>Caenorhabditis</taxon>
    </lineage>
</organism>
<dbReference type="PROSITE" id="PS00022">
    <property type="entry name" value="EGF_1"/>
    <property type="match status" value="1"/>
</dbReference>
<feature type="domain" description="EGF-like" evidence="2">
    <location>
        <begin position="57"/>
        <end position="93"/>
    </location>
</feature>